<dbReference type="Gene3D" id="3.40.50.300">
    <property type="entry name" value="P-loop containing nucleotide triphosphate hydrolases"/>
    <property type="match status" value="1"/>
</dbReference>
<dbReference type="PANTHER" id="PTHR43297:SF2">
    <property type="entry name" value="DIPEPTIDE TRANSPORT ATP-BINDING PROTEIN DPPD"/>
    <property type="match status" value="1"/>
</dbReference>
<evidence type="ECO:0000256" key="1">
    <source>
        <dbReference type="ARBA" id="ARBA00004202"/>
    </source>
</evidence>
<dbReference type="InterPro" id="IPR027417">
    <property type="entry name" value="P-loop_NTPase"/>
</dbReference>
<dbReference type="InterPro" id="IPR003439">
    <property type="entry name" value="ABC_transporter-like_ATP-bd"/>
</dbReference>
<dbReference type="NCBIfam" id="TIGR01727">
    <property type="entry name" value="oligo_HPY"/>
    <property type="match status" value="1"/>
</dbReference>
<evidence type="ECO:0000313" key="10">
    <source>
        <dbReference type="Proteomes" id="UP001165586"/>
    </source>
</evidence>
<comment type="caution">
    <text evidence="9">The sequence shown here is derived from an EMBL/GenBank/DDBJ whole genome shotgun (WGS) entry which is preliminary data.</text>
</comment>
<keyword evidence="3" id="KW-0813">Transport</keyword>
<keyword evidence="5" id="KW-0547">Nucleotide-binding</keyword>
<dbReference type="PROSITE" id="PS50893">
    <property type="entry name" value="ABC_TRANSPORTER_2"/>
    <property type="match status" value="1"/>
</dbReference>
<dbReference type="EMBL" id="JANLCJ010000007">
    <property type="protein sequence ID" value="MCS5735557.1"/>
    <property type="molecule type" value="Genomic_DNA"/>
</dbReference>
<feature type="domain" description="ABC transporter" evidence="8">
    <location>
        <begin position="10"/>
        <end position="257"/>
    </location>
</feature>
<dbReference type="Proteomes" id="UP001165586">
    <property type="component" value="Unassembled WGS sequence"/>
</dbReference>
<dbReference type="PROSITE" id="PS00211">
    <property type="entry name" value="ABC_TRANSPORTER_1"/>
    <property type="match status" value="1"/>
</dbReference>
<dbReference type="Pfam" id="PF08352">
    <property type="entry name" value="oligo_HPY"/>
    <property type="match status" value="1"/>
</dbReference>
<dbReference type="InterPro" id="IPR013563">
    <property type="entry name" value="Oligopep_ABC_C"/>
</dbReference>
<comment type="subcellular location">
    <subcellularLocation>
        <location evidence="1">Cell membrane</location>
        <topology evidence="1">Peripheral membrane protein</topology>
    </subcellularLocation>
</comment>
<name>A0ABT2H6K6_9MICO</name>
<proteinExistence type="inferred from homology"/>
<evidence type="ECO:0000256" key="6">
    <source>
        <dbReference type="ARBA" id="ARBA00022840"/>
    </source>
</evidence>
<evidence type="ECO:0000259" key="8">
    <source>
        <dbReference type="PROSITE" id="PS50893"/>
    </source>
</evidence>
<dbReference type="RefSeq" id="WP_259540501.1">
    <property type="nucleotide sequence ID" value="NZ_JANLCJ010000007.1"/>
</dbReference>
<accession>A0ABT2H6K6</accession>
<reference evidence="9" key="1">
    <citation type="submission" date="2022-08" db="EMBL/GenBank/DDBJ databases">
        <authorList>
            <person name="Deng Y."/>
            <person name="Han X.-F."/>
            <person name="Zhang Y.-Q."/>
        </authorList>
    </citation>
    <scope>NUCLEOTIDE SEQUENCE</scope>
    <source>
        <strain evidence="9">CPCC 203386</strain>
    </source>
</reference>
<dbReference type="InterPro" id="IPR003593">
    <property type="entry name" value="AAA+_ATPase"/>
</dbReference>
<dbReference type="GO" id="GO:0005524">
    <property type="term" value="F:ATP binding"/>
    <property type="evidence" value="ECO:0007669"/>
    <property type="project" value="UniProtKB-KW"/>
</dbReference>
<dbReference type="InterPro" id="IPR017871">
    <property type="entry name" value="ABC_transporter-like_CS"/>
</dbReference>
<evidence type="ECO:0000313" key="9">
    <source>
        <dbReference type="EMBL" id="MCS5735557.1"/>
    </source>
</evidence>
<dbReference type="Pfam" id="PF00005">
    <property type="entry name" value="ABC_tran"/>
    <property type="match status" value="1"/>
</dbReference>
<dbReference type="SMART" id="SM00382">
    <property type="entry name" value="AAA"/>
    <property type="match status" value="1"/>
</dbReference>
<comment type="similarity">
    <text evidence="2">Belongs to the ABC transporter superfamily.</text>
</comment>
<keyword evidence="4" id="KW-1003">Cell membrane</keyword>
<sequence>MSPDESTPLLEVTQLSVAAPSPNGELPLVREVSLRVGRGERLAIVGESGSGKSLVARSIAGLNRKLTVSGSVRLGGRELLDLSSRQMNLVRRDRISMVLQDPMASLNPLMTVGAQVAEPLIIAGRGRRESRDAAIRMLDELGIPQARSAASGYPHELSGGMRQRVMLAAALIAEPELLIADEPTTALDVRVQRQVLELLHAVAAERSLTVVMITHDLSVVAGFADRVATMYAGRKVHEDRVDRLFAEPAHPYTRALLDAIPRLDDPGAELLPIAGTPPRPGALPSGCSFHPRCPRAVERCAVDVPATTFADDSLEFECHRPLLPLEVVAR</sequence>
<evidence type="ECO:0000256" key="4">
    <source>
        <dbReference type="ARBA" id="ARBA00022475"/>
    </source>
</evidence>
<gene>
    <name evidence="9" type="ORF">N1032_17575</name>
</gene>
<organism evidence="9 10">
    <name type="scientific">Herbiconiux daphne</name>
    <dbReference type="NCBI Taxonomy" id="2970914"/>
    <lineage>
        <taxon>Bacteria</taxon>
        <taxon>Bacillati</taxon>
        <taxon>Actinomycetota</taxon>
        <taxon>Actinomycetes</taxon>
        <taxon>Micrococcales</taxon>
        <taxon>Microbacteriaceae</taxon>
        <taxon>Herbiconiux</taxon>
    </lineage>
</organism>
<dbReference type="CDD" id="cd03257">
    <property type="entry name" value="ABC_NikE_OppD_transporters"/>
    <property type="match status" value="1"/>
</dbReference>
<evidence type="ECO:0000256" key="7">
    <source>
        <dbReference type="ARBA" id="ARBA00023136"/>
    </source>
</evidence>
<keyword evidence="10" id="KW-1185">Reference proteome</keyword>
<dbReference type="SUPFAM" id="SSF52540">
    <property type="entry name" value="P-loop containing nucleoside triphosphate hydrolases"/>
    <property type="match status" value="1"/>
</dbReference>
<keyword evidence="6 9" id="KW-0067">ATP-binding</keyword>
<keyword evidence="7" id="KW-0472">Membrane</keyword>
<protein>
    <submittedName>
        <fullName evidence="9">ABC transporter ATP-binding protein</fullName>
    </submittedName>
</protein>
<dbReference type="PANTHER" id="PTHR43297">
    <property type="entry name" value="OLIGOPEPTIDE TRANSPORT ATP-BINDING PROTEIN APPD"/>
    <property type="match status" value="1"/>
</dbReference>
<evidence type="ECO:0000256" key="5">
    <source>
        <dbReference type="ARBA" id="ARBA00022741"/>
    </source>
</evidence>
<dbReference type="InterPro" id="IPR050388">
    <property type="entry name" value="ABC_Ni/Peptide_Import"/>
</dbReference>
<evidence type="ECO:0000256" key="2">
    <source>
        <dbReference type="ARBA" id="ARBA00005417"/>
    </source>
</evidence>
<evidence type="ECO:0000256" key="3">
    <source>
        <dbReference type="ARBA" id="ARBA00022448"/>
    </source>
</evidence>